<accession>A0A0E9RWK4</accession>
<sequence>MAQTAGLLDQDQFSCAICLDLLKDPVTIPHGPGDLPSITVQSTRLF</sequence>
<reference evidence="1" key="2">
    <citation type="journal article" date="2015" name="Fish Shellfish Immunol.">
        <title>Early steps in the European eel (Anguilla anguilla)-Vibrio vulnificus interaction in the gills: Role of the RtxA13 toxin.</title>
        <authorList>
            <person name="Callol A."/>
            <person name="Pajuelo D."/>
            <person name="Ebbesson L."/>
            <person name="Teles M."/>
            <person name="MacKenzie S."/>
            <person name="Amaro C."/>
        </authorList>
    </citation>
    <scope>NUCLEOTIDE SEQUENCE</scope>
</reference>
<dbReference type="SUPFAM" id="SSF57850">
    <property type="entry name" value="RING/U-box"/>
    <property type="match status" value="1"/>
</dbReference>
<evidence type="ECO:0008006" key="2">
    <source>
        <dbReference type="Google" id="ProtNLM"/>
    </source>
</evidence>
<dbReference type="EMBL" id="GBXM01107415">
    <property type="protein sequence ID" value="JAH01162.1"/>
    <property type="molecule type" value="Transcribed_RNA"/>
</dbReference>
<organism evidence="1">
    <name type="scientific">Anguilla anguilla</name>
    <name type="common">European freshwater eel</name>
    <name type="synonym">Muraena anguilla</name>
    <dbReference type="NCBI Taxonomy" id="7936"/>
    <lineage>
        <taxon>Eukaryota</taxon>
        <taxon>Metazoa</taxon>
        <taxon>Chordata</taxon>
        <taxon>Craniata</taxon>
        <taxon>Vertebrata</taxon>
        <taxon>Euteleostomi</taxon>
        <taxon>Actinopterygii</taxon>
        <taxon>Neopterygii</taxon>
        <taxon>Teleostei</taxon>
        <taxon>Anguilliformes</taxon>
        <taxon>Anguillidae</taxon>
        <taxon>Anguilla</taxon>
    </lineage>
</organism>
<proteinExistence type="predicted"/>
<dbReference type="InterPro" id="IPR013083">
    <property type="entry name" value="Znf_RING/FYVE/PHD"/>
</dbReference>
<dbReference type="Gene3D" id="3.30.40.10">
    <property type="entry name" value="Zinc/RING finger domain, C3HC4 (zinc finger)"/>
    <property type="match status" value="1"/>
</dbReference>
<dbReference type="EMBL" id="GBXM01075914">
    <property type="protein sequence ID" value="JAH32663.1"/>
    <property type="molecule type" value="Transcribed_RNA"/>
</dbReference>
<dbReference type="AlphaFoldDB" id="A0A0E9RWK4"/>
<evidence type="ECO:0000313" key="1">
    <source>
        <dbReference type="EMBL" id="JAH32663.1"/>
    </source>
</evidence>
<protein>
    <recommendedName>
        <fullName evidence="2">Zinc finger RING-type eukaryotic domain-containing protein</fullName>
    </recommendedName>
</protein>
<name>A0A0E9RWK4_ANGAN</name>
<reference evidence="1" key="1">
    <citation type="submission" date="2014-11" db="EMBL/GenBank/DDBJ databases">
        <authorList>
            <person name="Amaro Gonzalez C."/>
        </authorList>
    </citation>
    <scope>NUCLEOTIDE SEQUENCE</scope>
</reference>